<dbReference type="SUPFAM" id="SSF52540">
    <property type="entry name" value="P-loop containing nucleoside triphosphate hydrolases"/>
    <property type="match status" value="2"/>
</dbReference>
<dbReference type="InterPro" id="IPR003593">
    <property type="entry name" value="AAA+_ATPase"/>
</dbReference>
<comment type="caution">
    <text evidence="4">The sequence shown here is derived from an EMBL/GenBank/DDBJ whole genome shotgun (WGS) entry which is preliminary data.</text>
</comment>
<evidence type="ECO:0000256" key="2">
    <source>
        <dbReference type="ARBA" id="ARBA00022840"/>
    </source>
</evidence>
<feature type="domain" description="ABC transporter" evidence="3">
    <location>
        <begin position="309"/>
        <end position="491"/>
    </location>
</feature>
<sequence length="491" mass="56494">MSLIQVKDLNFSYDGSYDKIFENVSFQIDTDWKLGFIGRNGRGKTTFLNLLLSNYEYSGEINSSVIFDYFPFKVSDTSVFTLDVLQEISPQSEDWEFIKELSLLNVDCEILYRPFKTLSKGEQTKALLAALFLNEGHFLLIDEPTNHLDLEGRKIVADYLKNKKSFILVSHDRDFLDNCVDHILSINKSNIEVQKGNFSTWWENKKRIDEFELRKNRELKEDISRLKDSVDRTSRWSDKVEKSKNVKVSGNKQDKGYVGHKAAKMMKRSKSLELRQLKSIDEKSKLLKNIEVNEDLIIKPLAHHSSMLFTLENIELFYSNKKVCGPVSFNVTQGDRVNIIGPNGSGKSSLLNLLVGSEIEYSGEIIKASNLKISYVAQDTSNLKGTLTEYAASRNIDESLFKTILRKMGFDRVQFEKDIAEFSSGQKKKVLIGASLSERAHIYIWDEPLNYIDIFSRMQIEDLLLEYKPTLIFVEHDSNFQRSIVTKSVRL</sequence>
<dbReference type="InterPro" id="IPR003439">
    <property type="entry name" value="ABC_transporter-like_ATP-bd"/>
</dbReference>
<evidence type="ECO:0000313" key="5">
    <source>
        <dbReference type="Proteomes" id="UP000288812"/>
    </source>
</evidence>
<keyword evidence="2" id="KW-0067">ATP-binding</keyword>
<dbReference type="GO" id="GO:0016887">
    <property type="term" value="F:ATP hydrolysis activity"/>
    <property type="evidence" value="ECO:0007669"/>
    <property type="project" value="InterPro"/>
</dbReference>
<feature type="domain" description="ABC transporter" evidence="3">
    <location>
        <begin position="4"/>
        <end position="213"/>
    </location>
</feature>
<reference evidence="4 5" key="1">
    <citation type="submission" date="2018-11" db="EMBL/GenBank/DDBJ databases">
        <title>Genome sequencing and assembly of Anaerosphaera sp. nov., GS7-6-2.</title>
        <authorList>
            <person name="Rettenmaier R."/>
            <person name="Liebl W."/>
            <person name="Zverlov V."/>
        </authorList>
    </citation>
    <scope>NUCLEOTIDE SEQUENCE [LARGE SCALE GENOMIC DNA]</scope>
    <source>
        <strain evidence="4 5">GS7-6-2</strain>
    </source>
</reference>
<protein>
    <submittedName>
        <fullName evidence="4">ABC-F type ribosomal protection protein</fullName>
    </submittedName>
</protein>
<dbReference type="NCBIfam" id="NF000355">
    <property type="entry name" value="ribo_prot_ABC_F"/>
    <property type="match status" value="1"/>
</dbReference>
<dbReference type="SMART" id="SM00382">
    <property type="entry name" value="AAA"/>
    <property type="match status" value="2"/>
</dbReference>
<dbReference type="PROSITE" id="PS00211">
    <property type="entry name" value="ABC_TRANSPORTER_1"/>
    <property type="match status" value="2"/>
</dbReference>
<dbReference type="PANTHER" id="PTHR42855:SF2">
    <property type="entry name" value="DRUG RESISTANCE ABC TRANSPORTER,ATP-BINDING PROTEIN"/>
    <property type="match status" value="1"/>
</dbReference>
<evidence type="ECO:0000259" key="3">
    <source>
        <dbReference type="PROSITE" id="PS50893"/>
    </source>
</evidence>
<gene>
    <name evidence="4" type="primary">abc-f</name>
    <name evidence="4" type="ORF">EF514_03110</name>
</gene>
<dbReference type="Proteomes" id="UP000288812">
    <property type="component" value="Unassembled WGS sequence"/>
</dbReference>
<dbReference type="EMBL" id="RLIH01000003">
    <property type="protein sequence ID" value="RVU55274.1"/>
    <property type="molecule type" value="Genomic_DNA"/>
</dbReference>
<dbReference type="InterPro" id="IPR051309">
    <property type="entry name" value="ABCF_ATPase"/>
</dbReference>
<dbReference type="InterPro" id="IPR027417">
    <property type="entry name" value="P-loop_NTPase"/>
</dbReference>
<dbReference type="GO" id="GO:0005524">
    <property type="term" value="F:ATP binding"/>
    <property type="evidence" value="ECO:0007669"/>
    <property type="project" value="UniProtKB-KW"/>
</dbReference>
<keyword evidence="1" id="KW-0547">Nucleotide-binding</keyword>
<dbReference type="AlphaFoldDB" id="A0A437S8P7"/>
<proteinExistence type="predicted"/>
<dbReference type="OrthoDB" id="1624247at2"/>
<dbReference type="Gene3D" id="3.40.50.300">
    <property type="entry name" value="P-loop containing nucleotide triphosphate hydrolases"/>
    <property type="match status" value="2"/>
</dbReference>
<accession>A0A437S8P7</accession>
<keyword evidence="5" id="KW-1185">Reference proteome</keyword>
<organism evidence="4 5">
    <name type="scientific">Anaerosphaera multitolerans</name>
    <dbReference type="NCBI Taxonomy" id="2487351"/>
    <lineage>
        <taxon>Bacteria</taxon>
        <taxon>Bacillati</taxon>
        <taxon>Bacillota</taxon>
        <taxon>Tissierellia</taxon>
        <taxon>Tissierellales</taxon>
        <taxon>Peptoniphilaceae</taxon>
        <taxon>Anaerosphaera</taxon>
    </lineage>
</organism>
<dbReference type="PROSITE" id="PS50893">
    <property type="entry name" value="ABC_TRANSPORTER_2"/>
    <property type="match status" value="2"/>
</dbReference>
<dbReference type="RefSeq" id="WP_127723729.1">
    <property type="nucleotide sequence ID" value="NZ_RLIH01000003.1"/>
</dbReference>
<evidence type="ECO:0000256" key="1">
    <source>
        <dbReference type="ARBA" id="ARBA00022741"/>
    </source>
</evidence>
<dbReference type="InterPro" id="IPR017871">
    <property type="entry name" value="ABC_transporter-like_CS"/>
</dbReference>
<dbReference type="CDD" id="cd03221">
    <property type="entry name" value="ABCF_EF-3"/>
    <property type="match status" value="2"/>
</dbReference>
<evidence type="ECO:0000313" key="4">
    <source>
        <dbReference type="EMBL" id="RVU55274.1"/>
    </source>
</evidence>
<dbReference type="PANTHER" id="PTHR42855">
    <property type="entry name" value="ABC TRANSPORTER ATP-BINDING SUBUNIT"/>
    <property type="match status" value="1"/>
</dbReference>
<dbReference type="Pfam" id="PF00005">
    <property type="entry name" value="ABC_tran"/>
    <property type="match status" value="2"/>
</dbReference>
<name>A0A437S8P7_9FIRM</name>